<dbReference type="Pfam" id="PF04055">
    <property type="entry name" value="Radical_SAM"/>
    <property type="match status" value="1"/>
</dbReference>
<proteinExistence type="predicted"/>
<dbReference type="GO" id="GO:0051536">
    <property type="term" value="F:iron-sulfur cluster binding"/>
    <property type="evidence" value="ECO:0007669"/>
    <property type="project" value="UniProtKB-KW"/>
</dbReference>
<dbReference type="RefSeq" id="WP_055061308.1">
    <property type="nucleotide sequence ID" value="NZ_CVRQ01000012.1"/>
</dbReference>
<evidence type="ECO:0000256" key="1">
    <source>
        <dbReference type="ARBA" id="ARBA00022691"/>
    </source>
</evidence>
<keyword evidence="3" id="KW-0408">Iron</keyword>
<dbReference type="InterPro" id="IPR013785">
    <property type="entry name" value="Aldolase_TIM"/>
</dbReference>
<evidence type="ECO:0000256" key="2">
    <source>
        <dbReference type="ARBA" id="ARBA00022723"/>
    </source>
</evidence>
<dbReference type="GO" id="GO:0003824">
    <property type="term" value="F:catalytic activity"/>
    <property type="evidence" value="ECO:0007669"/>
    <property type="project" value="InterPro"/>
</dbReference>
<protein>
    <recommendedName>
        <fullName evidence="5">Radical SAM core domain-containing protein</fullName>
    </recommendedName>
</protein>
<reference evidence="7" key="1">
    <citation type="submission" date="2015-05" db="EMBL/GenBank/DDBJ databases">
        <authorList>
            <consortium name="Pathogen Informatics"/>
        </authorList>
    </citation>
    <scope>NUCLEOTIDE SEQUENCE [LARGE SCALE GENOMIC DNA]</scope>
    <source>
        <strain evidence="7">T1-815</strain>
    </source>
</reference>
<dbReference type="SFLD" id="SFLDS00029">
    <property type="entry name" value="Radical_SAM"/>
    <property type="match status" value="1"/>
</dbReference>
<dbReference type="AlphaFoldDB" id="A0A0M6WHE8"/>
<keyword evidence="1" id="KW-0949">S-adenosyl-L-methionine</keyword>
<evidence type="ECO:0000259" key="5">
    <source>
        <dbReference type="Pfam" id="PF04055"/>
    </source>
</evidence>
<evidence type="ECO:0000256" key="4">
    <source>
        <dbReference type="ARBA" id="ARBA00023014"/>
    </source>
</evidence>
<keyword evidence="4" id="KW-0411">Iron-sulfur</keyword>
<evidence type="ECO:0000313" key="7">
    <source>
        <dbReference type="Proteomes" id="UP000049472"/>
    </source>
</evidence>
<dbReference type="Proteomes" id="UP000049472">
    <property type="component" value="Unassembled WGS sequence"/>
</dbReference>
<dbReference type="InterPro" id="IPR058240">
    <property type="entry name" value="rSAM_sf"/>
</dbReference>
<organism evidence="6 7">
    <name type="scientific">Agathobacter rectalis</name>
    <dbReference type="NCBI Taxonomy" id="39491"/>
    <lineage>
        <taxon>Bacteria</taxon>
        <taxon>Bacillati</taxon>
        <taxon>Bacillota</taxon>
        <taxon>Clostridia</taxon>
        <taxon>Lachnospirales</taxon>
        <taxon>Lachnospiraceae</taxon>
        <taxon>Agathobacter</taxon>
    </lineage>
</organism>
<evidence type="ECO:0000256" key="3">
    <source>
        <dbReference type="ARBA" id="ARBA00023004"/>
    </source>
</evidence>
<keyword evidence="2" id="KW-0479">Metal-binding</keyword>
<dbReference type="CDD" id="cd01335">
    <property type="entry name" value="Radical_SAM"/>
    <property type="match status" value="1"/>
</dbReference>
<dbReference type="InterPro" id="IPR007197">
    <property type="entry name" value="rSAM"/>
</dbReference>
<keyword evidence="7" id="KW-1185">Reference proteome</keyword>
<dbReference type="SUPFAM" id="SSF102114">
    <property type="entry name" value="Radical SAM enzymes"/>
    <property type="match status" value="1"/>
</dbReference>
<evidence type="ECO:0000313" key="6">
    <source>
        <dbReference type="EMBL" id="CRL34765.1"/>
    </source>
</evidence>
<dbReference type="EMBL" id="CVRQ01000012">
    <property type="protein sequence ID" value="CRL34765.1"/>
    <property type="molecule type" value="Genomic_DNA"/>
</dbReference>
<dbReference type="GO" id="GO:0046872">
    <property type="term" value="F:metal ion binding"/>
    <property type="evidence" value="ECO:0007669"/>
    <property type="project" value="UniProtKB-KW"/>
</dbReference>
<name>A0A0M6WHE8_9FIRM</name>
<gene>
    <name evidence="6" type="ORF">T1815_09191</name>
</gene>
<feature type="domain" description="Radical SAM core" evidence="5">
    <location>
        <begin position="93"/>
        <end position="258"/>
    </location>
</feature>
<sequence>MDNIKIKEGFDNCRALIYKPKTRQFLLSRIAGSEQETDMSVPSNCDGYGRIHHFRRNVDKWINDSLPNDPACKALEIPYTDVLEAQVFQLASCNVHCWYCFVPDKLKCGRMDNAKWLTAEQMVELYKKSDTEIRVIDLSGGNPELAPEWTLDTMKALERNKLQSKVYLWSDDTLTTDYAFEYLSKEELNYMASYRNFGKVGCFKGFDAHSFAFNSNLPEKIYEKQFERFERYVDMGFDIYGYVTLTSDNYDNIEEKMEKFVDRLQKIHPILPLRIVPLKIFNFTPTGSRLNSCYSRALENQIRAIEAWKAELSKRYSEEKLAYRISDNTY</sequence>
<dbReference type="Gene3D" id="3.20.20.70">
    <property type="entry name" value="Aldolase class I"/>
    <property type="match status" value="1"/>
</dbReference>
<accession>A0A0M6WHE8</accession>